<dbReference type="PATRIC" id="fig|187330.3.peg.9"/>
<keyword evidence="2" id="KW-1185">Reference proteome</keyword>
<evidence type="ECO:0000313" key="2">
    <source>
        <dbReference type="Proteomes" id="UP000037848"/>
    </source>
</evidence>
<dbReference type="OrthoDB" id="531205at2"/>
<organism evidence="1 2">
    <name type="scientific">Pseudoalteromonas porphyrae</name>
    <dbReference type="NCBI Taxonomy" id="187330"/>
    <lineage>
        <taxon>Bacteria</taxon>
        <taxon>Pseudomonadati</taxon>
        <taxon>Pseudomonadota</taxon>
        <taxon>Gammaproteobacteria</taxon>
        <taxon>Alteromonadales</taxon>
        <taxon>Pseudoalteromonadaceae</taxon>
        <taxon>Pseudoalteromonas</taxon>
    </lineage>
</organism>
<reference evidence="1 2" key="1">
    <citation type="submission" date="2015-08" db="EMBL/GenBank/DDBJ databases">
        <title>Draft Genome Sequence of Pseudoalteromonas porphyrae UCD-SED14.</title>
        <authorList>
            <person name="Coil D.A."/>
            <person name="Jospin G."/>
            <person name="Lee R.D."/>
            <person name="Eisen J.A."/>
        </authorList>
    </citation>
    <scope>NUCLEOTIDE SEQUENCE [LARGE SCALE GENOMIC DNA]</scope>
    <source>
        <strain evidence="1 2">UCD-SED14</strain>
    </source>
</reference>
<dbReference type="STRING" id="187330.AMS58_15290"/>
<evidence type="ECO:0000313" key="1">
    <source>
        <dbReference type="EMBL" id="KPH65375.1"/>
    </source>
</evidence>
<sequence>MLVKGKLFLFCGKMGAGKSTAAKKVAAEQNAVLLSEDEWLAALYPEQIESFNDYMKFSRLLRPLLTIHVKNILQTGASVVMDFPANTTKQRAWLKSLATTTDTKIEFTYLKVSNELCLKQIAQRCIEQPARANFDTKAVFNQVTQYFEEPSPSEFSNYKEIIRSKT</sequence>
<evidence type="ECO:0008006" key="3">
    <source>
        <dbReference type="Google" id="ProtNLM"/>
    </source>
</evidence>
<protein>
    <recommendedName>
        <fullName evidence="3">Cell division protein ZipA</fullName>
    </recommendedName>
</protein>
<dbReference type="AlphaFoldDB" id="A0A0N1EMX9"/>
<dbReference type="EMBL" id="LHPH01000001">
    <property type="protein sequence ID" value="KPH65375.1"/>
    <property type="molecule type" value="Genomic_DNA"/>
</dbReference>
<comment type="caution">
    <text evidence="1">The sequence shown here is derived from an EMBL/GenBank/DDBJ whole genome shotgun (WGS) entry which is preliminary data.</text>
</comment>
<dbReference type="Pfam" id="PF13671">
    <property type="entry name" value="AAA_33"/>
    <property type="match status" value="1"/>
</dbReference>
<gene>
    <name evidence="1" type="ORF">ADS77_00045</name>
</gene>
<dbReference type="Gene3D" id="3.40.50.300">
    <property type="entry name" value="P-loop containing nucleotide triphosphate hydrolases"/>
    <property type="match status" value="1"/>
</dbReference>
<dbReference type="SUPFAM" id="SSF52540">
    <property type="entry name" value="P-loop containing nucleoside triphosphate hydrolases"/>
    <property type="match status" value="1"/>
</dbReference>
<dbReference type="Proteomes" id="UP000037848">
    <property type="component" value="Unassembled WGS sequence"/>
</dbReference>
<dbReference type="InterPro" id="IPR027417">
    <property type="entry name" value="P-loop_NTPase"/>
</dbReference>
<dbReference type="RefSeq" id="WP_054205912.1">
    <property type="nucleotide sequence ID" value="NZ_LHPH01000001.1"/>
</dbReference>
<accession>A0A0N1EMX9</accession>
<proteinExistence type="predicted"/>
<name>A0A0N1EMX9_9GAMM</name>